<evidence type="ECO:0000313" key="2">
    <source>
        <dbReference type="Proteomes" id="UP001523234"/>
    </source>
</evidence>
<accession>A0ABT0ZRS7</accession>
<organism evidence="1 2">
    <name type="scientific">Fructobacillus apis</name>
    <dbReference type="NCBI Taxonomy" id="2935017"/>
    <lineage>
        <taxon>Bacteria</taxon>
        <taxon>Bacillati</taxon>
        <taxon>Bacillota</taxon>
        <taxon>Bacilli</taxon>
        <taxon>Lactobacillales</taxon>
        <taxon>Lactobacillaceae</taxon>
        <taxon>Fructobacillus</taxon>
    </lineage>
</organism>
<dbReference type="InterPro" id="IPR021247">
    <property type="entry name" value="DUF2785"/>
</dbReference>
<dbReference type="Proteomes" id="UP001523234">
    <property type="component" value="Unassembled WGS sequence"/>
</dbReference>
<sequence>MEELDGIYSQVSVLLSELKAGKLLESLPDMLLAIRQSVNYGSKTPMPPLLSEYESLDQMAAYQDLWAKEEKGEIAPKKMDDDDLRRFLFLLSATDSTIRDTGAFFFLGNAISNHHLDAEQLKRVTSEIVDDSRMLSHVLEEKNDGAFYRSYCLALLAILINENENGPIEFIDATMKDYIVQKLAVLMLAEKDTRGYTEDNGWVHFYSHLANVLGALFEDPKLARADKLFLLACLMTNLRTLDTPLTMGEMGRLVGTILSLASRHALYADYLLLTLKLWRQDLGNEPFIQSRSRWQKLYNRVDFFQQILAFGEKASPKEVWEYAQATKNYLS</sequence>
<gene>
    <name evidence="1" type="ORF">NFX39_06180</name>
</gene>
<reference evidence="1 2" key="1">
    <citation type="submission" date="2022-06" db="EMBL/GenBank/DDBJ databases">
        <title>Fructobacillus taiwanensis sp. nov., isolated from the honeybee.</title>
        <authorList>
            <person name="Chen Y.-S."/>
            <person name="Wang L.-T."/>
            <person name="Lee Y.-S."/>
            <person name="Chang Y.-C."/>
            <person name="Wu H.-C."/>
            <person name="Liao C.-Y."/>
            <person name="Chen W.-H."/>
            <person name="Deng J.-N."/>
            <person name="Wang Y.-H."/>
        </authorList>
    </citation>
    <scope>NUCLEOTIDE SEQUENCE [LARGE SCALE GENOMIC DNA]</scope>
    <source>
        <strain evidence="1 2">W13</strain>
    </source>
</reference>
<dbReference type="Pfam" id="PF10978">
    <property type="entry name" value="DUF2785"/>
    <property type="match status" value="1"/>
</dbReference>
<keyword evidence="2" id="KW-1185">Reference proteome</keyword>
<proteinExistence type="predicted"/>
<name>A0ABT0ZRS7_9LACO</name>
<comment type="caution">
    <text evidence="1">The sequence shown here is derived from an EMBL/GenBank/DDBJ whole genome shotgun (WGS) entry which is preliminary data.</text>
</comment>
<protein>
    <submittedName>
        <fullName evidence="1">DUF2785 domain-containing protein</fullName>
    </submittedName>
</protein>
<dbReference type="EMBL" id="JAMWYK010000010">
    <property type="protein sequence ID" value="MCO0832665.1"/>
    <property type="molecule type" value="Genomic_DNA"/>
</dbReference>
<dbReference type="RefSeq" id="WP_252444049.1">
    <property type="nucleotide sequence ID" value="NZ_JAMWYK010000010.1"/>
</dbReference>
<evidence type="ECO:0000313" key="1">
    <source>
        <dbReference type="EMBL" id="MCO0832665.1"/>
    </source>
</evidence>